<dbReference type="OrthoDB" id="9776390at2"/>
<accession>A0A512AVE1</accession>
<comment type="cofactor">
    <cofactor evidence="1 10">
        <name>Mg(2+)</name>
        <dbReference type="ChEBI" id="CHEBI:18420"/>
    </cofactor>
</comment>
<gene>
    <name evidence="14" type="primary">miaA1</name>
    <name evidence="10" type="synonym">miaA</name>
    <name evidence="14" type="ORF">AAE02nite_11810</name>
</gene>
<evidence type="ECO:0000256" key="9">
    <source>
        <dbReference type="ARBA" id="ARBA00049563"/>
    </source>
</evidence>
<dbReference type="Gene3D" id="3.40.50.300">
    <property type="entry name" value="P-loop containing nucleotide triphosphate hydrolases"/>
    <property type="match status" value="1"/>
</dbReference>
<dbReference type="PANTHER" id="PTHR11088:SF60">
    <property type="entry name" value="TRNA DIMETHYLALLYLTRANSFERASE"/>
    <property type="match status" value="1"/>
</dbReference>
<dbReference type="SUPFAM" id="SSF52540">
    <property type="entry name" value="P-loop containing nucleoside triphosphate hydrolases"/>
    <property type="match status" value="2"/>
</dbReference>
<feature type="site" description="Interaction with substrate tRNA" evidence="10">
    <location>
        <position position="129"/>
    </location>
</feature>
<comment type="catalytic activity">
    <reaction evidence="9 10 11">
        <text>adenosine(37) in tRNA + dimethylallyl diphosphate = N(6)-dimethylallyladenosine(37) in tRNA + diphosphate</text>
        <dbReference type="Rhea" id="RHEA:26482"/>
        <dbReference type="Rhea" id="RHEA-COMP:10162"/>
        <dbReference type="Rhea" id="RHEA-COMP:10375"/>
        <dbReference type="ChEBI" id="CHEBI:33019"/>
        <dbReference type="ChEBI" id="CHEBI:57623"/>
        <dbReference type="ChEBI" id="CHEBI:74411"/>
        <dbReference type="ChEBI" id="CHEBI:74415"/>
        <dbReference type="EC" id="2.5.1.75"/>
    </reaction>
</comment>
<comment type="caution">
    <text evidence="10">Lacks conserved residue(s) required for the propagation of feature annotation.</text>
</comment>
<evidence type="ECO:0000256" key="7">
    <source>
        <dbReference type="ARBA" id="ARBA00022840"/>
    </source>
</evidence>
<evidence type="ECO:0000256" key="1">
    <source>
        <dbReference type="ARBA" id="ARBA00001946"/>
    </source>
</evidence>
<keyword evidence="5 10" id="KW-0819">tRNA processing</keyword>
<dbReference type="InterPro" id="IPR039657">
    <property type="entry name" value="Dimethylallyltransferase"/>
</dbReference>
<feature type="region of interest" description="Interaction with substrate tRNA" evidence="10">
    <location>
        <begin position="41"/>
        <end position="44"/>
    </location>
</feature>
<dbReference type="AlphaFoldDB" id="A0A512AVE1"/>
<evidence type="ECO:0000256" key="3">
    <source>
        <dbReference type="ARBA" id="ARBA00005842"/>
    </source>
</evidence>
<dbReference type="Pfam" id="PF01715">
    <property type="entry name" value="IPPT"/>
    <property type="match status" value="1"/>
</dbReference>
<feature type="region of interest" description="Interaction with substrate tRNA" evidence="10">
    <location>
        <begin position="165"/>
        <end position="169"/>
    </location>
</feature>
<evidence type="ECO:0000256" key="10">
    <source>
        <dbReference type="HAMAP-Rule" id="MF_00185"/>
    </source>
</evidence>
<dbReference type="NCBIfam" id="TIGR00174">
    <property type="entry name" value="miaA"/>
    <property type="match status" value="1"/>
</dbReference>
<keyword evidence="4 10" id="KW-0808">Transferase</keyword>
<keyword evidence="7 10" id="KW-0067">ATP-binding</keyword>
<proteinExistence type="inferred from homology"/>
<feature type="binding site" evidence="10">
    <location>
        <begin position="16"/>
        <end position="23"/>
    </location>
    <ligand>
        <name>ATP</name>
        <dbReference type="ChEBI" id="CHEBI:30616"/>
    </ligand>
</feature>
<keyword evidence="8 10" id="KW-0460">Magnesium</keyword>
<dbReference type="Gene3D" id="1.10.20.140">
    <property type="match status" value="1"/>
</dbReference>
<dbReference type="GO" id="GO:0005524">
    <property type="term" value="F:ATP binding"/>
    <property type="evidence" value="ECO:0007669"/>
    <property type="project" value="UniProtKB-UniRule"/>
</dbReference>
<evidence type="ECO:0000256" key="8">
    <source>
        <dbReference type="ARBA" id="ARBA00022842"/>
    </source>
</evidence>
<evidence type="ECO:0000256" key="12">
    <source>
        <dbReference type="RuleBase" id="RU003784"/>
    </source>
</evidence>
<evidence type="ECO:0000313" key="15">
    <source>
        <dbReference type="Proteomes" id="UP000321532"/>
    </source>
</evidence>
<dbReference type="Proteomes" id="UP000321532">
    <property type="component" value="Unassembled WGS sequence"/>
</dbReference>
<comment type="function">
    <text evidence="2 10 12">Catalyzes the transfer of a dimethylallyl group onto the adenine at position 37 in tRNAs that read codons beginning with uridine, leading to the formation of N6-(dimethylallyl)adenosine (i(6)A).</text>
</comment>
<feature type="site" description="Interaction with substrate tRNA" evidence="10">
    <location>
        <position position="107"/>
    </location>
</feature>
<keyword evidence="15" id="KW-1185">Reference proteome</keyword>
<evidence type="ECO:0000256" key="6">
    <source>
        <dbReference type="ARBA" id="ARBA00022741"/>
    </source>
</evidence>
<protein>
    <recommendedName>
        <fullName evidence="10">tRNA dimethylallyltransferase</fullName>
        <ecNumber evidence="10">2.5.1.75</ecNumber>
    </recommendedName>
    <alternativeName>
        <fullName evidence="10">Dimethylallyl diphosphate:tRNA dimethylallyltransferase</fullName>
        <shortName evidence="10">DMAPP:tRNA dimethylallyltransferase</shortName>
        <shortName evidence="10">DMATase</shortName>
    </alternativeName>
    <alternativeName>
        <fullName evidence="10">Isopentenyl-diphosphate:tRNA isopentenyltransferase</fullName>
        <shortName evidence="10">IPP transferase</shortName>
        <shortName evidence="10">IPPT</shortName>
        <shortName evidence="10">IPTase</shortName>
    </alternativeName>
</protein>
<comment type="subunit">
    <text evidence="10">Monomer.</text>
</comment>
<evidence type="ECO:0000256" key="2">
    <source>
        <dbReference type="ARBA" id="ARBA00003213"/>
    </source>
</evidence>
<dbReference type="HAMAP" id="MF_00185">
    <property type="entry name" value="IPP_trans"/>
    <property type="match status" value="1"/>
</dbReference>
<evidence type="ECO:0000256" key="13">
    <source>
        <dbReference type="RuleBase" id="RU003785"/>
    </source>
</evidence>
<dbReference type="EC" id="2.5.1.75" evidence="10"/>
<dbReference type="InterPro" id="IPR027417">
    <property type="entry name" value="P-loop_NTPase"/>
</dbReference>
<evidence type="ECO:0000256" key="4">
    <source>
        <dbReference type="ARBA" id="ARBA00022679"/>
    </source>
</evidence>
<organism evidence="14 15">
    <name type="scientific">Adhaeribacter aerolatus</name>
    <dbReference type="NCBI Taxonomy" id="670289"/>
    <lineage>
        <taxon>Bacteria</taxon>
        <taxon>Pseudomonadati</taxon>
        <taxon>Bacteroidota</taxon>
        <taxon>Cytophagia</taxon>
        <taxon>Cytophagales</taxon>
        <taxon>Hymenobacteraceae</taxon>
        <taxon>Adhaeribacter</taxon>
    </lineage>
</organism>
<dbReference type="GO" id="GO:0052381">
    <property type="term" value="F:tRNA dimethylallyltransferase activity"/>
    <property type="evidence" value="ECO:0007669"/>
    <property type="project" value="UniProtKB-UniRule"/>
</dbReference>
<reference evidence="14 15" key="1">
    <citation type="submission" date="2019-07" db="EMBL/GenBank/DDBJ databases">
        <title>Whole genome shotgun sequence of Adhaeribacter aerolatus NBRC 106133.</title>
        <authorList>
            <person name="Hosoyama A."/>
            <person name="Uohara A."/>
            <person name="Ohji S."/>
            <person name="Ichikawa N."/>
        </authorList>
    </citation>
    <scope>NUCLEOTIDE SEQUENCE [LARGE SCALE GENOMIC DNA]</scope>
    <source>
        <strain evidence="14 15">NBRC 106133</strain>
    </source>
</reference>
<evidence type="ECO:0000313" key="14">
    <source>
        <dbReference type="EMBL" id="GEO03517.1"/>
    </source>
</evidence>
<comment type="similarity">
    <text evidence="3 10 13">Belongs to the IPP transferase family.</text>
</comment>
<evidence type="ECO:0000256" key="5">
    <source>
        <dbReference type="ARBA" id="ARBA00022694"/>
    </source>
</evidence>
<feature type="binding site" evidence="10">
    <location>
        <begin position="18"/>
        <end position="23"/>
    </location>
    <ligand>
        <name>substrate</name>
    </ligand>
</feature>
<dbReference type="InterPro" id="IPR018022">
    <property type="entry name" value="IPT"/>
</dbReference>
<dbReference type="EMBL" id="BJYS01000006">
    <property type="protein sequence ID" value="GEO03517.1"/>
    <property type="molecule type" value="Genomic_DNA"/>
</dbReference>
<keyword evidence="6 10" id="KW-0547">Nucleotide-binding</keyword>
<name>A0A512AVE1_9BACT</name>
<evidence type="ECO:0000256" key="11">
    <source>
        <dbReference type="RuleBase" id="RU003783"/>
    </source>
</evidence>
<dbReference type="PANTHER" id="PTHR11088">
    <property type="entry name" value="TRNA DIMETHYLALLYLTRANSFERASE"/>
    <property type="match status" value="1"/>
</dbReference>
<dbReference type="RefSeq" id="WP_146895941.1">
    <property type="nucleotide sequence ID" value="NZ_BJYS01000006.1"/>
</dbReference>
<sequence length="306" mass="35227">MNQKYYASPVLVVIAGPTAVGKTDLCLKLARELHTDIISADSRQFYQEMNFGTAKPSPAELQMVKHYFINSHHITEEYSCGAFEADTLALLNELFREKSMVILTGGSGLYIQAVCEGLDDIPEALPAIRQQLITQLEQEGLPGLLKQLHELDPEYYQQVDRANPQRIIRALEVCYSSGQPYSSFRGSGARQRPFNIVKIGLTRDRAELYQRIDQRMDQMLAAGLAEEARQLYPYRAHNALQTVGYKEIFDFIEEKQDWTETVRLLKRNSRRYAKRQLTWFRRDPAFQWFHPDNWAGILAYIAQRTG</sequence>
<dbReference type="GO" id="GO:0006400">
    <property type="term" value="P:tRNA modification"/>
    <property type="evidence" value="ECO:0007669"/>
    <property type="project" value="TreeGrafter"/>
</dbReference>
<comment type="caution">
    <text evidence="14">The sequence shown here is derived from an EMBL/GenBank/DDBJ whole genome shotgun (WGS) entry which is preliminary data.</text>
</comment>